<dbReference type="PANTHER" id="PTHR33988">
    <property type="entry name" value="ENDORIBONUCLEASE MAZF-RELATED"/>
    <property type="match status" value="1"/>
</dbReference>
<gene>
    <name evidence="3" type="ORF">ABN16_04555</name>
</gene>
<dbReference type="EMBL" id="CP012033">
    <property type="protein sequence ID" value="AKP64336.1"/>
    <property type="molecule type" value="Genomic_DNA"/>
</dbReference>
<keyword evidence="3" id="KW-0131">Cell cycle</keyword>
<dbReference type="GO" id="GO:0003677">
    <property type="term" value="F:DNA binding"/>
    <property type="evidence" value="ECO:0007669"/>
    <property type="project" value="InterPro"/>
</dbReference>
<proteinExistence type="inferred from homology"/>
<dbReference type="KEGG" id="lko:ABN16_04555"/>
<dbReference type="AlphaFoldDB" id="A0AAC9EQZ3"/>
<name>A0AAC9EQZ3_9LACO</name>
<dbReference type="InterPro" id="IPR011067">
    <property type="entry name" value="Plasmid_toxin/cell-grow_inhib"/>
</dbReference>
<evidence type="ECO:0000313" key="3">
    <source>
        <dbReference type="EMBL" id="AKP64336.1"/>
    </source>
</evidence>
<dbReference type="GO" id="GO:0004521">
    <property type="term" value="F:RNA endonuclease activity"/>
    <property type="evidence" value="ECO:0007669"/>
    <property type="project" value="TreeGrafter"/>
</dbReference>
<dbReference type="Gene3D" id="2.30.30.110">
    <property type="match status" value="1"/>
</dbReference>
<dbReference type="GO" id="GO:0051301">
    <property type="term" value="P:cell division"/>
    <property type="evidence" value="ECO:0007669"/>
    <property type="project" value="UniProtKB-KW"/>
</dbReference>
<sequence length="116" mass="13543">MTYMPKQKDIIWINFDPQRGREIKKRRPALVLSSDLYNRSTGFVIVAPITSTIRDLPGYLTLGDDYQIHGQVVAAQVYSFDASTNANRQVDYIETMRDEDFYRAAQIVYYNFDFPF</sequence>
<evidence type="ECO:0000256" key="2">
    <source>
        <dbReference type="ARBA" id="ARBA00022649"/>
    </source>
</evidence>
<comment type="similarity">
    <text evidence="1">Belongs to the PemK/MazF family.</text>
</comment>
<dbReference type="Pfam" id="PF02452">
    <property type="entry name" value="PemK_toxin"/>
    <property type="match status" value="1"/>
</dbReference>
<organism evidence="3 4">
    <name type="scientific">Levilactobacillus koreensis</name>
    <dbReference type="NCBI Taxonomy" id="637971"/>
    <lineage>
        <taxon>Bacteria</taxon>
        <taxon>Bacillati</taxon>
        <taxon>Bacillota</taxon>
        <taxon>Bacilli</taxon>
        <taxon>Lactobacillales</taxon>
        <taxon>Lactobacillaceae</taxon>
        <taxon>Levilactobacillus</taxon>
    </lineage>
</organism>
<dbReference type="GO" id="GO:0006402">
    <property type="term" value="P:mRNA catabolic process"/>
    <property type="evidence" value="ECO:0007669"/>
    <property type="project" value="TreeGrafter"/>
</dbReference>
<evidence type="ECO:0000313" key="4">
    <source>
        <dbReference type="Proteomes" id="UP000036000"/>
    </source>
</evidence>
<dbReference type="PANTHER" id="PTHR33988:SF3">
    <property type="entry name" value="ENDORIBONUCLEASE TOXIN CHPB-RELATED"/>
    <property type="match status" value="1"/>
</dbReference>
<dbReference type="InterPro" id="IPR003477">
    <property type="entry name" value="PemK-like"/>
</dbReference>
<reference evidence="3 4" key="1">
    <citation type="submission" date="2015-07" db="EMBL/GenBank/DDBJ databases">
        <title>Lactobacillus korensis/26-25/ whole genome sequencing.</title>
        <authorList>
            <person name="Kim M.K."/>
            <person name="Im W.-T."/>
            <person name="Srinivasan S."/>
            <person name="Lee J.-J."/>
        </authorList>
    </citation>
    <scope>NUCLEOTIDE SEQUENCE [LARGE SCALE GENOMIC DNA]</scope>
    <source>
        <strain evidence="3 4">26-25</strain>
    </source>
</reference>
<keyword evidence="4" id="KW-1185">Reference proteome</keyword>
<dbReference type="Proteomes" id="UP000036000">
    <property type="component" value="Chromosome"/>
</dbReference>
<protein>
    <submittedName>
        <fullName evidence="3">Cell division protein FtsN</fullName>
    </submittedName>
</protein>
<keyword evidence="3" id="KW-0132">Cell division</keyword>
<keyword evidence="2" id="KW-1277">Toxin-antitoxin system</keyword>
<accession>A0AAC9EQZ3</accession>
<dbReference type="GO" id="GO:0016075">
    <property type="term" value="P:rRNA catabolic process"/>
    <property type="evidence" value="ECO:0007669"/>
    <property type="project" value="TreeGrafter"/>
</dbReference>
<dbReference type="SUPFAM" id="SSF50118">
    <property type="entry name" value="Cell growth inhibitor/plasmid maintenance toxic component"/>
    <property type="match status" value="1"/>
</dbReference>
<evidence type="ECO:0000256" key="1">
    <source>
        <dbReference type="ARBA" id="ARBA00007521"/>
    </source>
</evidence>